<keyword evidence="1" id="KW-0732">Signal</keyword>
<sequence length="249" mass="26832">MRFNYIFSLVALASFAVPSLTAPIGLNLALNPEELQVECDKTYTELEDILSRKNLGLPVECDKTYTELEDILSRKNLGLPVGAEAEVKIANLKALCTPKERIESNSSVAAVVLDAQSKLDTLKPKIQAVMTGPIGSIEKKIGELMTEVHTEVSQLNVGIRSFIGAEPSVVYGNPTGGTQLTTDGLAKIVHTLFSHISELELTVKDVSGYAFTSAQQNIRKDVLAIKKTLGIISSELADGVANMMLKTSI</sequence>
<feature type="chain" id="PRO_5034780965" evidence="1">
    <location>
        <begin position="22"/>
        <end position="249"/>
    </location>
</feature>
<feature type="signal peptide" evidence="1">
    <location>
        <begin position="1"/>
        <end position="21"/>
    </location>
</feature>
<dbReference type="AlphaFoldDB" id="A0A8H3DG32"/>
<accession>A0A8H3DG32</accession>
<evidence type="ECO:0000313" key="3">
    <source>
        <dbReference type="Proteomes" id="UP000663861"/>
    </source>
</evidence>
<feature type="non-terminal residue" evidence="2">
    <location>
        <position position="1"/>
    </location>
</feature>
<comment type="caution">
    <text evidence="2">The sequence shown here is derived from an EMBL/GenBank/DDBJ whole genome shotgun (WGS) entry which is preliminary data.</text>
</comment>
<name>A0A8H3DG32_9AGAM</name>
<gene>
    <name evidence="2" type="ORF">RDB_LOCUS163771</name>
</gene>
<proteinExistence type="predicted"/>
<organism evidence="2 3">
    <name type="scientific">Rhizoctonia solani</name>
    <dbReference type="NCBI Taxonomy" id="456999"/>
    <lineage>
        <taxon>Eukaryota</taxon>
        <taxon>Fungi</taxon>
        <taxon>Dikarya</taxon>
        <taxon>Basidiomycota</taxon>
        <taxon>Agaricomycotina</taxon>
        <taxon>Agaricomycetes</taxon>
        <taxon>Cantharellales</taxon>
        <taxon>Ceratobasidiaceae</taxon>
        <taxon>Rhizoctonia</taxon>
    </lineage>
</organism>
<reference evidence="2" key="1">
    <citation type="submission" date="2021-01" db="EMBL/GenBank/DDBJ databases">
        <authorList>
            <person name="Kaushik A."/>
        </authorList>
    </citation>
    <scope>NUCLEOTIDE SEQUENCE</scope>
    <source>
        <strain evidence="2">AG4-RS23</strain>
    </source>
</reference>
<protein>
    <submittedName>
        <fullName evidence="2">Uncharacterized protein</fullName>
    </submittedName>
</protein>
<evidence type="ECO:0000256" key="1">
    <source>
        <dbReference type="SAM" id="SignalP"/>
    </source>
</evidence>
<dbReference type="Proteomes" id="UP000663861">
    <property type="component" value="Unassembled WGS sequence"/>
</dbReference>
<dbReference type="EMBL" id="CAJMWY010004257">
    <property type="protein sequence ID" value="CAE6525665.1"/>
    <property type="molecule type" value="Genomic_DNA"/>
</dbReference>
<evidence type="ECO:0000313" key="2">
    <source>
        <dbReference type="EMBL" id="CAE6525665.1"/>
    </source>
</evidence>